<dbReference type="NCBIfam" id="TIGR01135">
    <property type="entry name" value="glmS"/>
    <property type="match status" value="1"/>
</dbReference>
<reference evidence="12 13" key="1">
    <citation type="journal article" date="2020" name="Int. J. Syst. Evol. Microbiol.">
        <title>Description of Erysipelothrix piscisicarius sp. nov., an emergent fish pathogen, and assessment of virulence using a tiger barb (Puntigrus tetrazona) infection model.</title>
        <authorList>
            <person name="Pomaranski E.K."/>
            <person name="Griffin M.J."/>
            <person name="Camus A.C."/>
            <person name="Armwood A.R."/>
            <person name="Shelley J."/>
            <person name="Waldbieser G.C."/>
            <person name="LaFrentz B.R."/>
            <person name="Garcia J.C."/>
            <person name="Yanong R."/>
            <person name="Soto E."/>
        </authorList>
    </citation>
    <scope>NUCLEOTIDE SEQUENCE [LARGE SCALE GENOMIC DNA]</scope>
    <source>
        <strain evidence="12 13">15TAL0474</strain>
    </source>
</reference>
<dbReference type="SUPFAM" id="SSF56235">
    <property type="entry name" value="N-terminal nucleophile aminohydrolases (Ntn hydrolases)"/>
    <property type="match status" value="1"/>
</dbReference>
<dbReference type="GO" id="GO:0004360">
    <property type="term" value="F:glutamine-fructose-6-phosphate transaminase (isomerizing) activity"/>
    <property type="evidence" value="ECO:0007669"/>
    <property type="project" value="UniProtKB-EC"/>
</dbReference>
<name>A0A3S8RM78_9FIRM</name>
<dbReference type="NCBIfam" id="NF001484">
    <property type="entry name" value="PRK00331.1"/>
    <property type="match status" value="1"/>
</dbReference>
<dbReference type="AlphaFoldDB" id="A0A3S8RM78"/>
<sequence>MCGIVGYVGTRNAVDVLSVGLSHLEYRGYDSVGLAIQERKKIKTYKEKGKIKNLEMQLEAARKGEPSCGIGHTRWATHGRASKNNAHPHGTENVVLVHNGIIENYLELKEELLALGYSFVSETDSEVAAKYLDYLIKQSISNQKAIELLCDRIRGSYAFAIMFLNEQDVLYGVRHGSPLCLAIGKDEMFLGSDMSPILSYTNEYILLDDREIVRVESDSFVVYRSDGIEVKDKVIHFANWNQESSDRQLFEHFMLKEIHEQPDVLDRTLKTYTQADDEGSLNVSFPIPCDFFTNIKTIHIIACGTALYAGLCAKYWIEAETDYRVMIHTASEFRYYPLKLGEADCAWFISQSGETADSLACLRMVSEQGIKTLGIVNTQGSSIAREVDVCIYTCAGFEKSVASTKAYTAQIALLYLITLLLQESKHPHQALVMLQQCIRAQQDLLEQKDDIQALARKYLGISSVFFLGRGLDFATSVEASLKLKEVSYVMSDAYPAGELKHGTLALIDPKVLSIVTLTQMDTKEKTLSNLQEVQARSGQLLLMTSDPMLSSFCDDVFVVPKVDDKTMPFISIIAHQLFAYYSAKIRDCDIDCPRNLAKSVTVE</sequence>
<organism evidence="12 13">
    <name type="scientific">Erysipelothrix piscisicarius</name>
    <dbReference type="NCBI Taxonomy" id="2485784"/>
    <lineage>
        <taxon>Bacteria</taxon>
        <taxon>Bacillati</taxon>
        <taxon>Bacillota</taxon>
        <taxon>Erysipelotrichia</taxon>
        <taxon>Erysipelotrichales</taxon>
        <taxon>Erysipelotrichaceae</taxon>
        <taxon>Erysipelothrix</taxon>
    </lineage>
</organism>
<dbReference type="RefSeq" id="WP_125164247.1">
    <property type="nucleotide sequence ID" value="NZ_CP034234.1"/>
</dbReference>
<dbReference type="InterPro" id="IPR005855">
    <property type="entry name" value="GFAT"/>
</dbReference>
<dbReference type="Pfam" id="PF13522">
    <property type="entry name" value="GATase_6"/>
    <property type="match status" value="1"/>
</dbReference>
<dbReference type="GO" id="GO:0006002">
    <property type="term" value="P:fructose 6-phosphate metabolic process"/>
    <property type="evidence" value="ECO:0007669"/>
    <property type="project" value="TreeGrafter"/>
</dbReference>
<comment type="subcellular location">
    <subcellularLocation>
        <location evidence="2">Cytoplasm</location>
    </subcellularLocation>
</comment>
<keyword evidence="13" id="KW-1185">Reference proteome</keyword>
<dbReference type="InterPro" id="IPR017932">
    <property type="entry name" value="GATase_2_dom"/>
</dbReference>
<evidence type="ECO:0000259" key="11">
    <source>
        <dbReference type="PROSITE" id="PS51464"/>
    </source>
</evidence>
<evidence type="ECO:0000256" key="1">
    <source>
        <dbReference type="ARBA" id="ARBA00001031"/>
    </source>
</evidence>
<evidence type="ECO:0000313" key="13">
    <source>
        <dbReference type="Proteomes" id="UP000278804"/>
    </source>
</evidence>
<dbReference type="Gene3D" id="3.60.20.10">
    <property type="entry name" value="Glutamine Phosphoribosylpyrophosphate, subunit 1, domain 1"/>
    <property type="match status" value="1"/>
</dbReference>
<dbReference type="CDD" id="cd05008">
    <property type="entry name" value="SIS_GlmS_GlmD_1"/>
    <property type="match status" value="1"/>
</dbReference>
<dbReference type="KEGG" id="eri:EEI45_04095"/>
<dbReference type="FunFam" id="3.40.50.10490:FF:000001">
    <property type="entry name" value="Glutamine--fructose-6-phosphate aminotransferase [isomerizing]"/>
    <property type="match status" value="1"/>
</dbReference>
<comment type="catalytic activity">
    <reaction evidence="1">
        <text>D-fructose 6-phosphate + L-glutamine = D-glucosamine 6-phosphate + L-glutamate</text>
        <dbReference type="Rhea" id="RHEA:13237"/>
        <dbReference type="ChEBI" id="CHEBI:29985"/>
        <dbReference type="ChEBI" id="CHEBI:58359"/>
        <dbReference type="ChEBI" id="CHEBI:58725"/>
        <dbReference type="ChEBI" id="CHEBI:61527"/>
        <dbReference type="EC" id="2.6.1.16"/>
    </reaction>
</comment>
<feature type="domain" description="Glutamine amidotransferase type-2" evidence="10">
    <location>
        <begin position="2"/>
        <end position="218"/>
    </location>
</feature>
<dbReference type="GO" id="GO:0097367">
    <property type="term" value="F:carbohydrate derivative binding"/>
    <property type="evidence" value="ECO:0007669"/>
    <property type="project" value="InterPro"/>
</dbReference>
<keyword evidence="6 12" id="KW-0032">Aminotransferase</keyword>
<keyword evidence="5" id="KW-0963">Cytoplasm</keyword>
<protein>
    <recommendedName>
        <fullName evidence="4">Glutamine--fructose-6-phosphate aminotransferase [isomerizing]</fullName>
        <ecNumber evidence="3">2.6.1.16</ecNumber>
    </recommendedName>
</protein>
<evidence type="ECO:0000256" key="3">
    <source>
        <dbReference type="ARBA" id="ARBA00012916"/>
    </source>
</evidence>
<dbReference type="InterPro" id="IPR029055">
    <property type="entry name" value="Ntn_hydrolases_N"/>
</dbReference>
<dbReference type="PANTHER" id="PTHR10937:SF0">
    <property type="entry name" value="GLUTAMINE--FRUCTOSE-6-PHOSPHATE TRANSAMINASE (ISOMERIZING)"/>
    <property type="match status" value="1"/>
</dbReference>
<gene>
    <name evidence="12" type="primary">glmS</name>
    <name evidence="12" type="ORF">EEI45_04095</name>
</gene>
<evidence type="ECO:0000313" key="12">
    <source>
        <dbReference type="EMBL" id="AZK44048.1"/>
    </source>
</evidence>
<evidence type="ECO:0000259" key="10">
    <source>
        <dbReference type="PROSITE" id="PS51278"/>
    </source>
</evidence>
<dbReference type="GO" id="GO:0006487">
    <property type="term" value="P:protein N-linked glycosylation"/>
    <property type="evidence" value="ECO:0007669"/>
    <property type="project" value="TreeGrafter"/>
</dbReference>
<dbReference type="GO" id="GO:0006047">
    <property type="term" value="P:UDP-N-acetylglucosamine metabolic process"/>
    <property type="evidence" value="ECO:0007669"/>
    <property type="project" value="TreeGrafter"/>
</dbReference>
<dbReference type="CDD" id="cd00714">
    <property type="entry name" value="GFAT"/>
    <property type="match status" value="1"/>
</dbReference>
<evidence type="ECO:0000256" key="2">
    <source>
        <dbReference type="ARBA" id="ARBA00004496"/>
    </source>
</evidence>
<dbReference type="CDD" id="cd05009">
    <property type="entry name" value="SIS_GlmS_GlmD_2"/>
    <property type="match status" value="1"/>
</dbReference>
<keyword evidence="9" id="KW-0315">Glutamine amidotransferase</keyword>
<dbReference type="EC" id="2.6.1.16" evidence="3"/>
<keyword evidence="7 12" id="KW-0808">Transferase</keyword>
<evidence type="ECO:0000256" key="7">
    <source>
        <dbReference type="ARBA" id="ARBA00022679"/>
    </source>
</evidence>
<dbReference type="InterPro" id="IPR046348">
    <property type="entry name" value="SIS_dom_sf"/>
</dbReference>
<evidence type="ECO:0000256" key="6">
    <source>
        <dbReference type="ARBA" id="ARBA00022576"/>
    </source>
</evidence>
<dbReference type="InterPro" id="IPR001347">
    <property type="entry name" value="SIS_dom"/>
</dbReference>
<dbReference type="GO" id="GO:0005829">
    <property type="term" value="C:cytosol"/>
    <property type="evidence" value="ECO:0007669"/>
    <property type="project" value="TreeGrafter"/>
</dbReference>
<proteinExistence type="predicted"/>
<evidence type="ECO:0000256" key="4">
    <source>
        <dbReference type="ARBA" id="ARBA00016090"/>
    </source>
</evidence>
<accession>A0A3S8RM78</accession>
<dbReference type="InterPro" id="IPR035466">
    <property type="entry name" value="GlmS/AgaS_SIS"/>
</dbReference>
<dbReference type="SUPFAM" id="SSF53697">
    <property type="entry name" value="SIS domain"/>
    <property type="match status" value="1"/>
</dbReference>
<dbReference type="PROSITE" id="PS51464">
    <property type="entry name" value="SIS"/>
    <property type="match status" value="2"/>
</dbReference>
<dbReference type="FunFam" id="3.60.20.10:FF:000006">
    <property type="entry name" value="Glutamine--fructose-6-phosphate aminotransferase [isomerizing]"/>
    <property type="match status" value="1"/>
</dbReference>
<feature type="domain" description="SIS" evidence="11">
    <location>
        <begin position="454"/>
        <end position="593"/>
    </location>
</feature>
<dbReference type="Pfam" id="PF01380">
    <property type="entry name" value="SIS"/>
    <property type="match status" value="2"/>
</dbReference>
<feature type="domain" description="SIS" evidence="11">
    <location>
        <begin position="288"/>
        <end position="427"/>
    </location>
</feature>
<dbReference type="EMBL" id="CP034234">
    <property type="protein sequence ID" value="AZK44048.1"/>
    <property type="molecule type" value="Genomic_DNA"/>
</dbReference>
<keyword evidence="8" id="KW-0677">Repeat</keyword>
<dbReference type="InterPro" id="IPR047084">
    <property type="entry name" value="GFAT_N"/>
</dbReference>
<evidence type="ECO:0000256" key="9">
    <source>
        <dbReference type="ARBA" id="ARBA00022962"/>
    </source>
</evidence>
<dbReference type="PANTHER" id="PTHR10937">
    <property type="entry name" value="GLUCOSAMINE--FRUCTOSE-6-PHOSPHATE AMINOTRANSFERASE, ISOMERIZING"/>
    <property type="match status" value="1"/>
</dbReference>
<evidence type="ECO:0000256" key="8">
    <source>
        <dbReference type="ARBA" id="ARBA00022737"/>
    </source>
</evidence>
<dbReference type="InterPro" id="IPR035490">
    <property type="entry name" value="GlmS/FrlB_SIS"/>
</dbReference>
<dbReference type="Gene3D" id="3.40.50.10490">
    <property type="entry name" value="Glucose-6-phosphate isomerase like protein, domain 1"/>
    <property type="match status" value="2"/>
</dbReference>
<dbReference type="Proteomes" id="UP000278804">
    <property type="component" value="Chromosome"/>
</dbReference>
<dbReference type="PROSITE" id="PS51278">
    <property type="entry name" value="GATASE_TYPE_2"/>
    <property type="match status" value="1"/>
</dbReference>
<evidence type="ECO:0000256" key="5">
    <source>
        <dbReference type="ARBA" id="ARBA00022490"/>
    </source>
</evidence>